<dbReference type="SUPFAM" id="SSF57850">
    <property type="entry name" value="RING/U-box"/>
    <property type="match status" value="3"/>
</dbReference>
<dbReference type="RefSeq" id="XP_016218247.1">
    <property type="nucleotide sequence ID" value="XM_016354152.1"/>
</dbReference>
<dbReference type="InterPro" id="IPR002867">
    <property type="entry name" value="IBR_dom"/>
</dbReference>
<evidence type="ECO:0000256" key="6">
    <source>
        <dbReference type="ARBA" id="ARBA00022737"/>
    </source>
</evidence>
<dbReference type="CDD" id="cd20335">
    <property type="entry name" value="BRcat_RBR"/>
    <property type="match status" value="1"/>
</dbReference>
<evidence type="ECO:0000256" key="8">
    <source>
        <dbReference type="ARBA" id="ARBA00022786"/>
    </source>
</evidence>
<dbReference type="Gene3D" id="3.30.40.10">
    <property type="entry name" value="Zinc/RING finger domain, C3HC4 (zinc finger)"/>
    <property type="match status" value="1"/>
</dbReference>
<evidence type="ECO:0000256" key="5">
    <source>
        <dbReference type="ARBA" id="ARBA00022723"/>
    </source>
</evidence>
<sequence>MAGTSKRCITSVADSRPNKIQKLEIFEELGEPANLGTSLSNPIIVDDDDDDEYLGWEASFERRNFAFSDITEVDIFGNPIFNPSMTLTDLESDGFVELITSPTYLFYHDTGRGAETPAFRSLPIVANDQASGKARQSELLALSSGWPRLKDDRVVNVYLEGEYFRDSKFDRHCHLHICHNGAPDLDTLQLSDVRRELARILGIEDPFTLQIEVQHAKAHAKANIFSRGLCKRFNAAWDDTTIDDRSSLRKALPSSDAWLRVRTCDYIIIEITTKDISCAITPSDSTTIHQVRQLIASIADTAVGAIHMYTSDVELVDNMDRLDSFDFTCGSRIKAVIETRECVNCYDDVGYADFPLESTTEECLHELNICKSCISTWITTCLNNGNWNHITCLSANCGAVLQYGDIKRAATDTDMQRYERFSMRDALSEIPGFRWCLSPTCDAGQIHENSEGTEQILTCIACGFKRCTACDREWHQDETCKQYSDSLAVQPSEINASEAWIVNNSRKCPGCQSPIQKVNGCDHMTCTRCLRQFCWICMADYRDIHRNGNAGHAQDCRYYSGNIPDPHAPNNAHPHARLAAPARRRRPRARRAAAIPQPVNNAAPQPISHVDRSIPAMEVEQQVQAESNNNIGGFVPHVVPDVLAERPAPTAFVTQMNHAAHHSSIQFFQTPALQHLQELHNVTTPQFIYNAPISVGQDQVNRNIFNGVLITHYQEPRENGLFRQYNPEFNNILQHNLDFAQYQYTLGDHPAYQS</sequence>
<comment type="pathway">
    <text evidence="2">Protein modification; protein ubiquitination.</text>
</comment>
<evidence type="ECO:0000256" key="4">
    <source>
        <dbReference type="ARBA" id="ARBA00022679"/>
    </source>
</evidence>
<dbReference type="EC" id="2.3.2.31" evidence="3"/>
<keyword evidence="12" id="KW-1185">Reference proteome</keyword>
<dbReference type="CDD" id="cd20354">
    <property type="entry name" value="Rcat_RBR_RNF14"/>
    <property type="match status" value="1"/>
</dbReference>
<evidence type="ECO:0000256" key="7">
    <source>
        <dbReference type="ARBA" id="ARBA00022771"/>
    </source>
</evidence>
<dbReference type="GO" id="GO:0008270">
    <property type="term" value="F:zinc ion binding"/>
    <property type="evidence" value="ECO:0007669"/>
    <property type="project" value="UniProtKB-KW"/>
</dbReference>
<keyword evidence="5" id="KW-0479">Metal-binding</keyword>
<accession>A0A0D2ANV2</accession>
<dbReference type="SMART" id="SM00647">
    <property type="entry name" value="IBR"/>
    <property type="match status" value="2"/>
</dbReference>
<dbReference type="GeneID" id="27309267"/>
<keyword evidence="4" id="KW-0808">Transferase</keyword>
<dbReference type="STRING" id="253628.A0A0D2ANV2"/>
<evidence type="ECO:0000256" key="2">
    <source>
        <dbReference type="ARBA" id="ARBA00004906"/>
    </source>
</evidence>
<dbReference type="GO" id="GO:0016567">
    <property type="term" value="P:protein ubiquitination"/>
    <property type="evidence" value="ECO:0007669"/>
    <property type="project" value="InterPro"/>
</dbReference>
<evidence type="ECO:0000256" key="9">
    <source>
        <dbReference type="ARBA" id="ARBA00022833"/>
    </source>
</evidence>
<dbReference type="PROSITE" id="PS51873">
    <property type="entry name" value="TRIAD"/>
    <property type="match status" value="1"/>
</dbReference>
<feature type="domain" description="RING-type" evidence="10">
    <location>
        <begin position="338"/>
        <end position="556"/>
    </location>
</feature>
<dbReference type="AlphaFoldDB" id="A0A0D2ANV2"/>
<dbReference type="VEuPathDB" id="FungiDB:PV09_01294"/>
<keyword evidence="9" id="KW-0862">Zinc</keyword>
<proteinExistence type="predicted"/>
<dbReference type="PANTHER" id="PTHR11685">
    <property type="entry name" value="RBR FAMILY RING FINGER AND IBR DOMAIN-CONTAINING"/>
    <property type="match status" value="1"/>
</dbReference>
<evidence type="ECO:0000256" key="3">
    <source>
        <dbReference type="ARBA" id="ARBA00012251"/>
    </source>
</evidence>
<name>A0A0D2ANV2_9PEZI</name>
<dbReference type="Gene3D" id="1.20.120.1750">
    <property type="match status" value="1"/>
</dbReference>
<dbReference type="InterPro" id="IPR031127">
    <property type="entry name" value="E3_UB_ligase_RBR"/>
</dbReference>
<gene>
    <name evidence="11" type="ORF">PV09_01294</name>
</gene>
<dbReference type="InterPro" id="IPR047548">
    <property type="entry name" value="Rcat_RBR_RNF14"/>
</dbReference>
<dbReference type="OrthoDB" id="1431934at2759"/>
<dbReference type="InterPro" id="IPR013083">
    <property type="entry name" value="Znf_RING/FYVE/PHD"/>
</dbReference>
<evidence type="ECO:0000256" key="1">
    <source>
        <dbReference type="ARBA" id="ARBA00001798"/>
    </source>
</evidence>
<keyword evidence="8" id="KW-0833">Ubl conjugation pathway</keyword>
<dbReference type="GO" id="GO:0061630">
    <property type="term" value="F:ubiquitin protein ligase activity"/>
    <property type="evidence" value="ECO:0007669"/>
    <property type="project" value="UniProtKB-EC"/>
</dbReference>
<protein>
    <recommendedName>
        <fullName evidence="3">RBR-type E3 ubiquitin transferase</fullName>
        <ecNumber evidence="3">2.3.2.31</ecNumber>
    </recommendedName>
</protein>
<dbReference type="Pfam" id="PF01485">
    <property type="entry name" value="IBR"/>
    <property type="match status" value="1"/>
</dbReference>
<keyword evidence="7" id="KW-0863">Zinc-finger</keyword>
<dbReference type="Pfam" id="PF22191">
    <property type="entry name" value="IBR_1"/>
    <property type="match status" value="1"/>
</dbReference>
<keyword evidence="6" id="KW-0677">Repeat</keyword>
<organism evidence="11 12">
    <name type="scientific">Verruconis gallopava</name>
    <dbReference type="NCBI Taxonomy" id="253628"/>
    <lineage>
        <taxon>Eukaryota</taxon>
        <taxon>Fungi</taxon>
        <taxon>Dikarya</taxon>
        <taxon>Ascomycota</taxon>
        <taxon>Pezizomycotina</taxon>
        <taxon>Dothideomycetes</taxon>
        <taxon>Pleosporomycetidae</taxon>
        <taxon>Venturiales</taxon>
        <taxon>Sympoventuriaceae</taxon>
        <taxon>Verruconis</taxon>
    </lineage>
</organism>
<evidence type="ECO:0000259" key="10">
    <source>
        <dbReference type="PROSITE" id="PS51873"/>
    </source>
</evidence>
<comment type="catalytic activity">
    <reaction evidence="1">
        <text>[E2 ubiquitin-conjugating enzyme]-S-ubiquitinyl-L-cysteine + [acceptor protein]-L-lysine = [E2 ubiquitin-conjugating enzyme]-L-cysteine + [acceptor protein]-N(6)-ubiquitinyl-L-lysine.</text>
        <dbReference type="EC" id="2.3.2.31"/>
    </reaction>
</comment>
<evidence type="ECO:0000313" key="12">
    <source>
        <dbReference type="Proteomes" id="UP000053259"/>
    </source>
</evidence>
<dbReference type="InterPro" id="IPR044066">
    <property type="entry name" value="TRIAD_supradom"/>
</dbReference>
<reference evidence="11 12" key="1">
    <citation type="submission" date="2015-01" db="EMBL/GenBank/DDBJ databases">
        <title>The Genome Sequence of Ochroconis gallopava CBS43764.</title>
        <authorList>
            <consortium name="The Broad Institute Genomics Platform"/>
            <person name="Cuomo C."/>
            <person name="de Hoog S."/>
            <person name="Gorbushina A."/>
            <person name="Stielow B."/>
            <person name="Teixiera M."/>
            <person name="Abouelleil A."/>
            <person name="Chapman S.B."/>
            <person name="Priest M."/>
            <person name="Young S.K."/>
            <person name="Wortman J."/>
            <person name="Nusbaum C."/>
            <person name="Birren B."/>
        </authorList>
    </citation>
    <scope>NUCLEOTIDE SEQUENCE [LARGE SCALE GENOMIC DNA]</scope>
    <source>
        <strain evidence="11 12">CBS 43764</strain>
    </source>
</reference>
<dbReference type="Proteomes" id="UP000053259">
    <property type="component" value="Unassembled WGS sequence"/>
</dbReference>
<dbReference type="EMBL" id="KN847531">
    <property type="protein sequence ID" value="KIW08378.1"/>
    <property type="molecule type" value="Genomic_DNA"/>
</dbReference>
<evidence type="ECO:0000313" key="11">
    <source>
        <dbReference type="EMBL" id="KIW08378.1"/>
    </source>
</evidence>
<dbReference type="InParanoid" id="A0A0D2ANV2"/>
<dbReference type="HOGENOM" id="CLU_369272_0_0_1"/>